<feature type="transmembrane region" description="Helical" evidence="17">
    <location>
        <begin position="38"/>
        <end position="62"/>
    </location>
</feature>
<evidence type="ECO:0000256" key="17">
    <source>
        <dbReference type="SAM" id="Phobius"/>
    </source>
</evidence>
<evidence type="ECO:0000256" key="6">
    <source>
        <dbReference type="ARBA" id="ARBA00022617"/>
    </source>
</evidence>
<dbReference type="Pfam" id="PF00034">
    <property type="entry name" value="Cytochrom_C"/>
    <property type="match status" value="1"/>
</dbReference>
<evidence type="ECO:0000256" key="10">
    <source>
        <dbReference type="ARBA" id="ARBA00022982"/>
    </source>
</evidence>
<evidence type="ECO:0000256" key="14">
    <source>
        <dbReference type="ARBA" id="ARBA00023136"/>
    </source>
</evidence>
<keyword evidence="5" id="KW-0813">Transport</keyword>
<protein>
    <recommendedName>
        <fullName evidence="4">cytochrome-c oxidase</fullName>
        <ecNumber evidence="4">7.1.1.9</ecNumber>
    </recommendedName>
</protein>
<evidence type="ECO:0000256" key="3">
    <source>
        <dbReference type="ARBA" id="ARBA00007866"/>
    </source>
</evidence>
<dbReference type="SUPFAM" id="SSF81464">
    <property type="entry name" value="Cytochrome c oxidase subunit II-like, transmembrane region"/>
    <property type="match status" value="1"/>
</dbReference>
<evidence type="ECO:0000256" key="4">
    <source>
        <dbReference type="ARBA" id="ARBA00012949"/>
    </source>
</evidence>
<evidence type="ECO:0000256" key="8">
    <source>
        <dbReference type="ARBA" id="ARBA00022723"/>
    </source>
</evidence>
<evidence type="ECO:0000256" key="5">
    <source>
        <dbReference type="ARBA" id="ARBA00022448"/>
    </source>
</evidence>
<dbReference type="InterPro" id="IPR036909">
    <property type="entry name" value="Cyt_c-like_dom_sf"/>
</dbReference>
<feature type="domain" description="Cytochrome c" evidence="19">
    <location>
        <begin position="269"/>
        <end position="362"/>
    </location>
</feature>
<evidence type="ECO:0000256" key="7">
    <source>
        <dbReference type="ARBA" id="ARBA00022692"/>
    </source>
</evidence>
<evidence type="ECO:0000313" key="20">
    <source>
        <dbReference type="EMBL" id="RXZ45312.1"/>
    </source>
</evidence>
<dbReference type="SUPFAM" id="SSF49503">
    <property type="entry name" value="Cupredoxins"/>
    <property type="match status" value="1"/>
</dbReference>
<keyword evidence="11 17" id="KW-1133">Transmembrane helix</keyword>
<comment type="catalytic activity">
    <reaction evidence="15">
        <text>4 Fe(II)-[cytochrome c] + O2 + 8 H(+)(in) = 4 Fe(III)-[cytochrome c] + 2 H2O + 4 H(+)(out)</text>
        <dbReference type="Rhea" id="RHEA:11436"/>
        <dbReference type="Rhea" id="RHEA-COMP:10350"/>
        <dbReference type="Rhea" id="RHEA-COMP:14399"/>
        <dbReference type="ChEBI" id="CHEBI:15377"/>
        <dbReference type="ChEBI" id="CHEBI:15378"/>
        <dbReference type="ChEBI" id="CHEBI:15379"/>
        <dbReference type="ChEBI" id="CHEBI:29033"/>
        <dbReference type="ChEBI" id="CHEBI:29034"/>
        <dbReference type="EC" id="7.1.1.9"/>
    </reaction>
</comment>
<dbReference type="EC" id="7.1.1.9" evidence="4"/>
<sequence length="370" mass="39470">MALAIVLIGIAVAALLFHALSPWWLTPLASNWGQIDNTLIITLVITGAVFVAINVFIAYALIRYRHRAGHRAAYEPENRKLEHWLTGITAVGIVAMLAPGLLVYAEYVTPPKGALVLEVVGQQWQWSFRFPGEDGRLGASGAQYVGADNPFGLNPADFRGRDDVLVAGSEVHLPLGRPIKVLLRSKDVLHGFFVPPFRARMDMVPGMVTYFWFTPTKAGRFEILCAELCGVGHSNMRGEVVVEDGAAFRAWLKAQPTFAGARAVKAAMSAAEQGRGIAEARGCFACHSVDGSASVGPGWKGLFGRTVTLADGSRLVADQAYIAESIRKPAAKLVKGYAPIMPPFALDDADVDAIGAYIAGLGKDAAGGGE</sequence>
<evidence type="ECO:0000256" key="1">
    <source>
        <dbReference type="ARBA" id="ARBA00004141"/>
    </source>
</evidence>
<dbReference type="CDD" id="cd13919">
    <property type="entry name" value="CuRO_HCO_II_like_5"/>
    <property type="match status" value="1"/>
</dbReference>
<dbReference type="PANTHER" id="PTHR22888">
    <property type="entry name" value="CYTOCHROME C OXIDASE, SUBUNIT II"/>
    <property type="match status" value="1"/>
</dbReference>
<proteinExistence type="inferred from homology"/>
<dbReference type="InterPro" id="IPR002429">
    <property type="entry name" value="CcO_II-like_C"/>
</dbReference>
<feature type="domain" description="Cytochrome oxidase subunit II copper A binding" evidence="18">
    <location>
        <begin position="112"/>
        <end position="254"/>
    </location>
</feature>
<evidence type="ECO:0000256" key="16">
    <source>
        <dbReference type="PROSITE-ProRule" id="PRU00433"/>
    </source>
</evidence>
<organism evidence="20 21">
    <name type="scientific">Crenobacter cavernae</name>
    <dbReference type="NCBI Taxonomy" id="2290923"/>
    <lineage>
        <taxon>Bacteria</taxon>
        <taxon>Pseudomonadati</taxon>
        <taxon>Pseudomonadota</taxon>
        <taxon>Betaproteobacteria</taxon>
        <taxon>Neisseriales</taxon>
        <taxon>Neisseriaceae</taxon>
        <taxon>Crenobacter</taxon>
    </lineage>
</organism>
<feature type="transmembrane region" description="Helical" evidence="17">
    <location>
        <begin position="83"/>
        <end position="105"/>
    </location>
</feature>
<dbReference type="PROSITE" id="PS50857">
    <property type="entry name" value="COX2_CUA"/>
    <property type="match status" value="1"/>
</dbReference>
<keyword evidence="14 17" id="KW-0472">Membrane</keyword>
<dbReference type="Gene3D" id="2.60.40.420">
    <property type="entry name" value="Cupredoxins - blue copper proteins"/>
    <property type="match status" value="1"/>
</dbReference>
<evidence type="ECO:0000256" key="13">
    <source>
        <dbReference type="ARBA" id="ARBA00023008"/>
    </source>
</evidence>
<evidence type="ECO:0000313" key="21">
    <source>
        <dbReference type="Proteomes" id="UP000290682"/>
    </source>
</evidence>
<dbReference type="Proteomes" id="UP000290682">
    <property type="component" value="Unassembled WGS sequence"/>
</dbReference>
<dbReference type="InterPro" id="IPR036257">
    <property type="entry name" value="Cyt_c_oxidase_su2_TM_sf"/>
</dbReference>
<comment type="similarity">
    <text evidence="3">Belongs to the cytochrome c oxidase subunit 2 family.</text>
</comment>
<keyword evidence="12 16" id="KW-0408">Iron</keyword>
<evidence type="ECO:0000256" key="9">
    <source>
        <dbReference type="ARBA" id="ARBA00022967"/>
    </source>
</evidence>
<comment type="subcellular location">
    <subcellularLocation>
        <location evidence="2">Cell outer membrane</location>
        <topology evidence="2">Lipid-anchor</topology>
    </subcellularLocation>
    <subcellularLocation>
        <location evidence="1">Membrane</location>
        <topology evidence="1">Multi-pass membrane protein</topology>
    </subcellularLocation>
</comment>
<evidence type="ECO:0000259" key="19">
    <source>
        <dbReference type="PROSITE" id="PS51007"/>
    </source>
</evidence>
<dbReference type="InterPro" id="IPR001505">
    <property type="entry name" value="Copper_CuA"/>
</dbReference>
<dbReference type="Gene3D" id="1.10.760.10">
    <property type="entry name" value="Cytochrome c-like domain"/>
    <property type="match status" value="1"/>
</dbReference>
<keyword evidence="10" id="KW-0249">Electron transport</keyword>
<gene>
    <name evidence="20" type="ORF">EBB06_00350</name>
</gene>
<dbReference type="InterPro" id="IPR008972">
    <property type="entry name" value="Cupredoxin"/>
</dbReference>
<dbReference type="InterPro" id="IPR045187">
    <property type="entry name" value="CcO_II"/>
</dbReference>
<dbReference type="Pfam" id="PF00116">
    <property type="entry name" value="COX2"/>
    <property type="match status" value="1"/>
</dbReference>
<evidence type="ECO:0000256" key="11">
    <source>
        <dbReference type="ARBA" id="ARBA00022989"/>
    </source>
</evidence>
<keyword evidence="21" id="KW-1185">Reference proteome</keyword>
<dbReference type="PROSITE" id="PS00078">
    <property type="entry name" value="COX2"/>
    <property type="match status" value="1"/>
</dbReference>
<dbReference type="InterPro" id="IPR009056">
    <property type="entry name" value="Cyt_c-like_dom"/>
</dbReference>
<dbReference type="PANTHER" id="PTHR22888:SF9">
    <property type="entry name" value="CYTOCHROME C OXIDASE SUBUNIT 2"/>
    <property type="match status" value="1"/>
</dbReference>
<evidence type="ECO:0000256" key="2">
    <source>
        <dbReference type="ARBA" id="ARBA00004459"/>
    </source>
</evidence>
<reference evidence="20 21" key="1">
    <citation type="submission" date="2018-10" db="EMBL/GenBank/DDBJ databases">
        <title>Draft genome of Fastidiocella sp. strain 375T, a bacterium isolated from a karstic cave dripping water.</title>
        <authorList>
            <person name="Coelho C."/>
            <person name="Verissimo A."/>
            <person name="Tiago I."/>
        </authorList>
    </citation>
    <scope>NUCLEOTIDE SEQUENCE [LARGE SCALE GENOMIC DNA]</scope>
    <source>
        <strain evidence="20 21">CAVE-375</strain>
    </source>
</reference>
<keyword evidence="6 16" id="KW-0349">Heme</keyword>
<dbReference type="Gene3D" id="1.10.287.90">
    <property type="match status" value="1"/>
</dbReference>
<dbReference type="EMBL" id="REGR01000001">
    <property type="protein sequence ID" value="RXZ45312.1"/>
    <property type="molecule type" value="Genomic_DNA"/>
</dbReference>
<dbReference type="SUPFAM" id="SSF46626">
    <property type="entry name" value="Cytochrome c"/>
    <property type="match status" value="1"/>
</dbReference>
<name>A0ABY0FG02_9NEIS</name>
<keyword evidence="8 16" id="KW-0479">Metal-binding</keyword>
<comment type="caution">
    <text evidence="20">The sequence shown here is derived from an EMBL/GenBank/DDBJ whole genome shotgun (WGS) entry which is preliminary data.</text>
</comment>
<accession>A0ABY0FG02</accession>
<keyword evidence="13" id="KW-0186">Copper</keyword>
<keyword evidence="9" id="KW-1278">Translocase</keyword>
<evidence type="ECO:0000256" key="12">
    <source>
        <dbReference type="ARBA" id="ARBA00023004"/>
    </source>
</evidence>
<keyword evidence="7 17" id="KW-0812">Transmembrane</keyword>
<evidence type="ECO:0000259" key="18">
    <source>
        <dbReference type="PROSITE" id="PS50857"/>
    </source>
</evidence>
<dbReference type="RefSeq" id="WP_129210467.1">
    <property type="nucleotide sequence ID" value="NZ_REGR01000001.1"/>
</dbReference>
<dbReference type="PROSITE" id="PS51007">
    <property type="entry name" value="CYTC"/>
    <property type="match status" value="1"/>
</dbReference>
<evidence type="ECO:0000256" key="15">
    <source>
        <dbReference type="ARBA" id="ARBA00047816"/>
    </source>
</evidence>